<reference evidence="2 3" key="1">
    <citation type="submission" date="2018-10" db="EMBL/GenBank/DDBJ databases">
        <title>Genomic Encyclopedia of Type Strains, Phase IV (KMG-IV): sequencing the most valuable type-strain genomes for metagenomic binning, comparative biology and taxonomic classification.</title>
        <authorList>
            <person name="Goeker M."/>
        </authorList>
    </citation>
    <scope>NUCLEOTIDE SEQUENCE [LARGE SCALE GENOMIC DNA]</scope>
    <source>
        <strain evidence="2 3">DSM 25080</strain>
    </source>
</reference>
<dbReference type="EMBL" id="REFJ01000003">
    <property type="protein sequence ID" value="RMA80224.1"/>
    <property type="molecule type" value="Genomic_DNA"/>
</dbReference>
<keyword evidence="3" id="KW-1185">Reference proteome</keyword>
<dbReference type="RefSeq" id="WP_121876901.1">
    <property type="nucleotide sequence ID" value="NZ_REFJ01000003.1"/>
</dbReference>
<gene>
    <name evidence="2" type="ORF">DFR27_1587</name>
</gene>
<evidence type="ECO:0000256" key="1">
    <source>
        <dbReference type="SAM" id="Coils"/>
    </source>
</evidence>
<protein>
    <submittedName>
        <fullName evidence="2">Uncharacterized protein</fullName>
    </submittedName>
</protein>
<keyword evidence="1" id="KW-0175">Coiled coil</keyword>
<proteinExistence type="predicted"/>
<name>A0A3M0A7F4_9GAMM</name>
<dbReference type="AlphaFoldDB" id="A0A3M0A7F4"/>
<evidence type="ECO:0000313" key="2">
    <source>
        <dbReference type="EMBL" id="RMA80224.1"/>
    </source>
</evidence>
<feature type="coiled-coil region" evidence="1">
    <location>
        <begin position="8"/>
        <end position="42"/>
    </location>
</feature>
<comment type="caution">
    <text evidence="2">The sequence shown here is derived from an EMBL/GenBank/DDBJ whole genome shotgun (WGS) entry which is preliminary data.</text>
</comment>
<accession>A0A3M0A7F4</accession>
<dbReference type="Proteomes" id="UP000267187">
    <property type="component" value="Unassembled WGS sequence"/>
</dbReference>
<evidence type="ECO:0000313" key="3">
    <source>
        <dbReference type="Proteomes" id="UP000267187"/>
    </source>
</evidence>
<sequence>MSGHDELIIELQECVDELTQKLEKLLDERSRLQEQLAARKTRAVNVAKTSDEHLQEDWLSGL</sequence>
<organism evidence="2 3">
    <name type="scientific">Umboniibacter marinipuniceus</name>
    <dbReference type="NCBI Taxonomy" id="569599"/>
    <lineage>
        <taxon>Bacteria</taxon>
        <taxon>Pseudomonadati</taxon>
        <taxon>Pseudomonadota</taxon>
        <taxon>Gammaproteobacteria</taxon>
        <taxon>Cellvibrionales</taxon>
        <taxon>Cellvibrionaceae</taxon>
        <taxon>Umboniibacter</taxon>
    </lineage>
</organism>